<dbReference type="RefSeq" id="WP_097381779.1">
    <property type="nucleotide sequence ID" value="NZ_NXNI01000002.1"/>
</dbReference>
<evidence type="ECO:0000313" key="4">
    <source>
        <dbReference type="Proteomes" id="UP000219689"/>
    </source>
</evidence>
<name>A0A2A5QPI6_9EURY</name>
<feature type="region of interest" description="Disordered" evidence="1">
    <location>
        <begin position="35"/>
        <end position="56"/>
    </location>
</feature>
<dbReference type="CDD" id="cd04301">
    <property type="entry name" value="NAT_SF"/>
    <property type="match status" value="1"/>
</dbReference>
<dbReference type="InterPro" id="IPR000182">
    <property type="entry name" value="GNAT_dom"/>
</dbReference>
<dbReference type="Pfam" id="PF00583">
    <property type="entry name" value="Acetyltransf_1"/>
    <property type="match status" value="1"/>
</dbReference>
<dbReference type="Gene3D" id="3.40.630.30">
    <property type="match status" value="1"/>
</dbReference>
<sequence length="265" mass="30052">MGTRHRFTDDRRRRIYEYVERNGAVEPESVRRNVLIRPETESKPARSGSDLDPSVTMSTEEFTHHVSVLERDGYLDERNGKLRVALPMNADETTIEFDDLEAIVRPAQQEDITGIVGAIEMIATGETHVVAAKLADEISRNEVLLRHNESEDRVFFVATVDDDTVGWLHVEGMRFPNLAHTAELTVGVLERYRGNGLGSTLMDRGLEWAQSQDYRKIHQSLPATNERAISFLEDQGWAVESTRDGHYHIDGDLVDEVQLAVWPND</sequence>
<reference evidence="3 4" key="1">
    <citation type="submission" date="2017-09" db="EMBL/GenBank/DDBJ databases">
        <title>Genome sequences of Natrinema ejinorence JCM 13890T.</title>
        <authorList>
            <person name="Roh S.W."/>
            <person name="Kim Y.B."/>
            <person name="Kim J.Y."/>
        </authorList>
    </citation>
    <scope>NUCLEOTIDE SEQUENCE [LARGE SCALE GENOMIC DNA]</scope>
    <source>
        <strain evidence="3 4">JCM 13890</strain>
    </source>
</reference>
<accession>A0A2A5QPI6</accession>
<dbReference type="GO" id="GO:0016747">
    <property type="term" value="F:acyltransferase activity, transferring groups other than amino-acyl groups"/>
    <property type="evidence" value="ECO:0007669"/>
    <property type="project" value="InterPro"/>
</dbReference>
<dbReference type="PROSITE" id="PS51186">
    <property type="entry name" value="GNAT"/>
    <property type="match status" value="1"/>
</dbReference>
<keyword evidence="4" id="KW-1185">Reference proteome</keyword>
<comment type="caution">
    <text evidence="3">The sequence shown here is derived from an EMBL/GenBank/DDBJ whole genome shotgun (WGS) entry which is preliminary data.</text>
</comment>
<dbReference type="EMBL" id="NXNI01000002">
    <property type="protein sequence ID" value="PCR88758.1"/>
    <property type="molecule type" value="Genomic_DNA"/>
</dbReference>
<dbReference type="OrthoDB" id="55684at2157"/>
<dbReference type="Proteomes" id="UP000219689">
    <property type="component" value="Unassembled WGS sequence"/>
</dbReference>
<dbReference type="PANTHER" id="PTHR43072">
    <property type="entry name" value="N-ACETYLTRANSFERASE"/>
    <property type="match status" value="1"/>
</dbReference>
<evidence type="ECO:0000256" key="1">
    <source>
        <dbReference type="SAM" id="MobiDB-lite"/>
    </source>
</evidence>
<dbReference type="PANTHER" id="PTHR43072:SF52">
    <property type="entry name" value="GCN5-RELATED N-ACETYLTRANSFERASE"/>
    <property type="match status" value="1"/>
</dbReference>
<proteinExistence type="predicted"/>
<dbReference type="SUPFAM" id="SSF55729">
    <property type="entry name" value="Acyl-CoA N-acyltransferases (Nat)"/>
    <property type="match status" value="1"/>
</dbReference>
<evidence type="ECO:0000259" key="2">
    <source>
        <dbReference type="PROSITE" id="PS51186"/>
    </source>
</evidence>
<dbReference type="InterPro" id="IPR016181">
    <property type="entry name" value="Acyl_CoA_acyltransferase"/>
</dbReference>
<evidence type="ECO:0000313" key="3">
    <source>
        <dbReference type="EMBL" id="PCR88758.1"/>
    </source>
</evidence>
<dbReference type="AlphaFoldDB" id="A0A2A5QPI6"/>
<gene>
    <name evidence="3" type="ORF">CP557_19885</name>
</gene>
<protein>
    <submittedName>
        <fullName evidence="3">GNAT family N-acetyltransferase</fullName>
    </submittedName>
</protein>
<feature type="domain" description="N-acetyltransferase" evidence="2">
    <location>
        <begin position="102"/>
        <end position="260"/>
    </location>
</feature>
<keyword evidence="3" id="KW-0808">Transferase</keyword>
<organism evidence="3 4">
    <name type="scientific">Natrinema ejinorense</name>
    <dbReference type="NCBI Taxonomy" id="373386"/>
    <lineage>
        <taxon>Archaea</taxon>
        <taxon>Methanobacteriati</taxon>
        <taxon>Methanobacteriota</taxon>
        <taxon>Stenosarchaea group</taxon>
        <taxon>Halobacteria</taxon>
        <taxon>Halobacteriales</taxon>
        <taxon>Natrialbaceae</taxon>
        <taxon>Natrinema</taxon>
    </lineage>
</organism>